<sequence length="72" mass="8616">MEARQKWKYAFVNIEYDGEGRLLLGGNMTEHRDVIQEYARRGYRYVGMVPTTLNTSGYFRRMDLIFEKECLK</sequence>
<dbReference type="Proteomes" id="UP001299546">
    <property type="component" value="Unassembled WGS sequence"/>
</dbReference>
<organism evidence="1 2">
    <name type="scientific">Bariatricus massiliensis</name>
    <dbReference type="NCBI Taxonomy" id="1745713"/>
    <lineage>
        <taxon>Bacteria</taxon>
        <taxon>Bacillati</taxon>
        <taxon>Bacillota</taxon>
        <taxon>Clostridia</taxon>
        <taxon>Lachnospirales</taxon>
        <taxon>Lachnospiraceae</taxon>
        <taxon>Bariatricus</taxon>
    </lineage>
</organism>
<dbReference type="InterPro" id="IPR025234">
    <property type="entry name" value="YjzH-like"/>
</dbReference>
<proteinExistence type="predicted"/>
<evidence type="ECO:0000313" key="2">
    <source>
        <dbReference type="Proteomes" id="UP001299546"/>
    </source>
</evidence>
<gene>
    <name evidence="1" type="ORF">LIZ65_00795</name>
</gene>
<name>A0ABS8DBM0_9FIRM</name>
<evidence type="ECO:0000313" key="1">
    <source>
        <dbReference type="EMBL" id="MCB7385811.1"/>
    </source>
</evidence>
<accession>A0ABS8DBM0</accession>
<keyword evidence="2" id="KW-1185">Reference proteome</keyword>
<dbReference type="Pfam" id="PF13783">
    <property type="entry name" value="DUF4177"/>
    <property type="match status" value="1"/>
</dbReference>
<protein>
    <submittedName>
        <fullName evidence="1">DUF4177 domain-containing protein</fullName>
    </submittedName>
</protein>
<reference evidence="1 2" key="1">
    <citation type="submission" date="2021-10" db="EMBL/GenBank/DDBJ databases">
        <title>Collection of gut derived symbiotic bacterial strains cultured from healthy donors.</title>
        <authorList>
            <person name="Lin H."/>
            <person name="Littmann E."/>
            <person name="Kohout C."/>
            <person name="Pamer E.G."/>
        </authorList>
    </citation>
    <scope>NUCLEOTIDE SEQUENCE [LARGE SCALE GENOMIC DNA]</scope>
    <source>
        <strain evidence="1 2">DFI.1.165</strain>
    </source>
</reference>
<dbReference type="EMBL" id="JAJCIS010000001">
    <property type="protein sequence ID" value="MCB7385811.1"/>
    <property type="molecule type" value="Genomic_DNA"/>
</dbReference>
<comment type="caution">
    <text evidence="1">The sequence shown here is derived from an EMBL/GenBank/DDBJ whole genome shotgun (WGS) entry which is preliminary data.</text>
</comment>